<proteinExistence type="predicted"/>
<dbReference type="SUPFAM" id="SSF82784">
    <property type="entry name" value="OsmC-like"/>
    <property type="match status" value="1"/>
</dbReference>
<dbReference type="GO" id="GO:0006979">
    <property type="term" value="P:response to oxidative stress"/>
    <property type="evidence" value="ECO:0007669"/>
    <property type="project" value="InterPro"/>
</dbReference>
<dbReference type="GO" id="GO:0004601">
    <property type="term" value="F:peroxidase activity"/>
    <property type="evidence" value="ECO:0007669"/>
    <property type="project" value="InterPro"/>
</dbReference>
<dbReference type="AlphaFoldDB" id="A0A098LE94"/>
<dbReference type="InterPro" id="IPR052707">
    <property type="entry name" value="OsmC_Ohr_Peroxiredoxin"/>
</dbReference>
<dbReference type="Pfam" id="PF02566">
    <property type="entry name" value="OsmC"/>
    <property type="match status" value="1"/>
</dbReference>
<name>A0A098LE94_9BACT</name>
<dbReference type="Proteomes" id="UP000030185">
    <property type="component" value="Unassembled WGS sequence"/>
</dbReference>
<evidence type="ECO:0000313" key="2">
    <source>
        <dbReference type="Proteomes" id="UP000030185"/>
    </source>
</evidence>
<reference evidence="1 2" key="1">
    <citation type="submission" date="2014-09" db="EMBL/GenBank/DDBJ databases">
        <title>Sporocytophaga myxococcoides PG-01 genome sequencing.</title>
        <authorList>
            <person name="Liu L."/>
            <person name="Gao P.J."/>
            <person name="Chen G.J."/>
            <person name="Wang L.S."/>
        </authorList>
    </citation>
    <scope>NUCLEOTIDE SEQUENCE [LARGE SCALE GENOMIC DNA]</scope>
    <source>
        <strain evidence="1 2">PG-01</strain>
    </source>
</reference>
<protein>
    <submittedName>
        <fullName evidence="1">Peroxiredoxin osmC</fullName>
    </submittedName>
</protein>
<accession>A0A098LE94</accession>
<dbReference type="NCBIfam" id="TIGR03562">
    <property type="entry name" value="osmo_induc_OsmC"/>
    <property type="match status" value="1"/>
</dbReference>
<dbReference type="EMBL" id="BBLT01000003">
    <property type="protein sequence ID" value="GAL84729.1"/>
    <property type="molecule type" value="Genomic_DNA"/>
</dbReference>
<dbReference type="eggNOG" id="COG1764">
    <property type="taxonomic scope" value="Bacteria"/>
</dbReference>
<dbReference type="InterPro" id="IPR015946">
    <property type="entry name" value="KH_dom-like_a/b"/>
</dbReference>
<dbReference type="Gene3D" id="3.30.300.20">
    <property type="match status" value="1"/>
</dbReference>
<gene>
    <name evidence="1" type="ORF">MYP_1957</name>
</gene>
<comment type="caution">
    <text evidence="1">The sequence shown here is derived from an EMBL/GenBank/DDBJ whole genome shotgun (WGS) entry which is preliminary data.</text>
</comment>
<organism evidence="1 2">
    <name type="scientific">Sporocytophaga myxococcoides</name>
    <dbReference type="NCBI Taxonomy" id="153721"/>
    <lineage>
        <taxon>Bacteria</taxon>
        <taxon>Pseudomonadati</taxon>
        <taxon>Bacteroidota</taxon>
        <taxon>Cytophagia</taxon>
        <taxon>Cytophagales</taxon>
        <taxon>Cytophagaceae</taxon>
        <taxon>Sporocytophaga</taxon>
    </lineage>
</organism>
<dbReference type="InterPro" id="IPR036102">
    <property type="entry name" value="OsmC/Ohrsf"/>
</dbReference>
<dbReference type="InterPro" id="IPR003718">
    <property type="entry name" value="OsmC/Ohr_fam"/>
</dbReference>
<dbReference type="OrthoDB" id="9807532at2"/>
<dbReference type="PANTHER" id="PTHR42830">
    <property type="entry name" value="OSMOTICALLY INDUCIBLE FAMILY PROTEIN"/>
    <property type="match status" value="1"/>
</dbReference>
<dbReference type="STRING" id="153721.MYP_1957"/>
<dbReference type="PANTHER" id="PTHR42830:SF1">
    <property type="entry name" value="OSMOTICALLY INDUCIBLE FAMILY PROTEIN"/>
    <property type="match status" value="1"/>
</dbReference>
<dbReference type="RefSeq" id="WP_045462032.1">
    <property type="nucleotide sequence ID" value="NZ_BBLT01000003.1"/>
</dbReference>
<sequence>MIRTANAAWKGDLKSGTGSINTESGLVKDATYNFARRFENEKGTNPEELLGAAHAACFAMALSHGLATSGFTPVKVHVEDKVKLEKVGDGFSITTIEINCIADVPGISESEFLKFAEDTKKGCPVSKALTGVTFILNAKLKSGVSA</sequence>
<dbReference type="InterPro" id="IPR019904">
    <property type="entry name" value="Peroxiredoxin_OsmC"/>
</dbReference>
<evidence type="ECO:0000313" key="1">
    <source>
        <dbReference type="EMBL" id="GAL84729.1"/>
    </source>
</evidence>
<keyword evidence="2" id="KW-1185">Reference proteome</keyword>